<dbReference type="GO" id="GO:0030203">
    <property type="term" value="P:glycosaminoglycan metabolic process"/>
    <property type="evidence" value="ECO:0007669"/>
    <property type="project" value="TreeGrafter"/>
</dbReference>
<feature type="active site" description="Proton donor" evidence="6">
    <location>
        <position position="343"/>
    </location>
</feature>
<dbReference type="InterPro" id="IPR029018">
    <property type="entry name" value="Hex-like_dom2"/>
</dbReference>
<evidence type="ECO:0000313" key="11">
    <source>
        <dbReference type="Proteomes" id="UP000241507"/>
    </source>
</evidence>
<evidence type="ECO:0000256" key="4">
    <source>
        <dbReference type="ARBA" id="ARBA00022801"/>
    </source>
</evidence>
<evidence type="ECO:0000256" key="7">
    <source>
        <dbReference type="SAM" id="SignalP"/>
    </source>
</evidence>
<dbReference type="PROSITE" id="PS51257">
    <property type="entry name" value="PROKAR_LIPOPROTEIN"/>
    <property type="match status" value="1"/>
</dbReference>
<proteinExistence type="inferred from homology"/>
<dbReference type="PANTHER" id="PTHR22600:SF57">
    <property type="entry name" value="BETA-N-ACETYLHEXOSAMINIDASE"/>
    <property type="match status" value="1"/>
</dbReference>
<dbReference type="AlphaFoldDB" id="A0A2R3Z4E4"/>
<dbReference type="KEGG" id="grs:C7S20_07520"/>
<dbReference type="InterPro" id="IPR015882">
    <property type="entry name" value="HEX_bac_N"/>
</dbReference>
<feature type="domain" description="Beta-hexosaminidase bacterial type N-terminal" evidence="9">
    <location>
        <begin position="35"/>
        <end position="167"/>
    </location>
</feature>
<feature type="domain" description="Glycoside hydrolase family 20 catalytic" evidence="8">
    <location>
        <begin position="171"/>
        <end position="350"/>
    </location>
</feature>
<dbReference type="SUPFAM" id="SSF51445">
    <property type="entry name" value="(Trans)glycosidases"/>
    <property type="match status" value="1"/>
</dbReference>
<dbReference type="InterPro" id="IPR025705">
    <property type="entry name" value="Beta_hexosaminidase_sua/sub"/>
</dbReference>
<dbReference type="Pfam" id="PF02838">
    <property type="entry name" value="Glyco_hydro_20b"/>
    <property type="match status" value="1"/>
</dbReference>
<dbReference type="Gene3D" id="3.30.379.10">
    <property type="entry name" value="Chitobiase/beta-hexosaminidase domain 2-like"/>
    <property type="match status" value="1"/>
</dbReference>
<dbReference type="EC" id="3.2.1.52" evidence="3"/>
<gene>
    <name evidence="10" type="ORF">C7S20_07520</name>
</gene>
<keyword evidence="11" id="KW-1185">Reference proteome</keyword>
<evidence type="ECO:0000259" key="9">
    <source>
        <dbReference type="Pfam" id="PF02838"/>
    </source>
</evidence>
<dbReference type="OrthoDB" id="9763537at2"/>
<feature type="chain" id="PRO_5015310679" description="beta-N-acetylhexosaminidase" evidence="7">
    <location>
        <begin position="21"/>
        <end position="533"/>
    </location>
</feature>
<evidence type="ECO:0000256" key="3">
    <source>
        <dbReference type="ARBA" id="ARBA00012663"/>
    </source>
</evidence>
<dbReference type="GO" id="GO:0005975">
    <property type="term" value="P:carbohydrate metabolic process"/>
    <property type="evidence" value="ECO:0007669"/>
    <property type="project" value="InterPro"/>
</dbReference>
<dbReference type="PANTHER" id="PTHR22600">
    <property type="entry name" value="BETA-HEXOSAMINIDASE"/>
    <property type="match status" value="1"/>
</dbReference>
<dbReference type="GO" id="GO:0004563">
    <property type="term" value="F:beta-N-acetylhexosaminidase activity"/>
    <property type="evidence" value="ECO:0007669"/>
    <property type="project" value="UniProtKB-EC"/>
</dbReference>
<accession>A0A2R3Z4E4</accession>
<dbReference type="Proteomes" id="UP000241507">
    <property type="component" value="Chromosome"/>
</dbReference>
<dbReference type="InterPro" id="IPR015883">
    <property type="entry name" value="Glyco_hydro_20_cat"/>
</dbReference>
<dbReference type="InterPro" id="IPR017853">
    <property type="entry name" value="GH"/>
</dbReference>
<comment type="similarity">
    <text evidence="2">Belongs to the glycosyl hydrolase 20 family.</text>
</comment>
<evidence type="ECO:0000259" key="8">
    <source>
        <dbReference type="Pfam" id="PF00728"/>
    </source>
</evidence>
<organism evidence="10 11">
    <name type="scientific">Christiangramia fulva</name>
    <dbReference type="NCBI Taxonomy" id="2126553"/>
    <lineage>
        <taxon>Bacteria</taxon>
        <taxon>Pseudomonadati</taxon>
        <taxon>Bacteroidota</taxon>
        <taxon>Flavobacteriia</taxon>
        <taxon>Flavobacteriales</taxon>
        <taxon>Flavobacteriaceae</taxon>
        <taxon>Christiangramia</taxon>
    </lineage>
</organism>
<dbReference type="PRINTS" id="PR00738">
    <property type="entry name" value="GLHYDRLASE20"/>
</dbReference>
<evidence type="ECO:0000256" key="6">
    <source>
        <dbReference type="PIRSR" id="PIRSR625705-1"/>
    </source>
</evidence>
<sequence length="533" mass="60128">MSAKISKYAVLILAATFLFSCSGLKKTQEQQSLSKPAIIPLPMKVSWQDGSYTIPKKNIICYNEGSGKTAAWLEKLLKNTGGTVSLTQNDDFSCGNWKIIKDASLKDKLGEEGYMLNIGAQGVVLKGATDAGLFYAVQTLRQFFPPAVEQNDLKKVKVSLRYANIEDKPEYSWRGTMVDVARSFFGLDYLKRHVDRMALYKLNRLHLHLTDDQGWRIEIKSKPKLTEVASKGSVDNGRSGYLTQEEYKELQDYALERNIIVVPEIDMPGHIYSALLAYPELNCAENANIHPKKALPPDLFTGHDVGWSRFCLENPATYDFVSEVVGELASITKGPWIHMGGDEIEDPLYKEFVVKADSIVHHYNKIPVGWEEVTQTKVSPDFISQEWNGKTESVMEDVKVIESICANFYLDHGNTPEQKNTATWCTNGITVEQVYSFSSSNPHVIGVEAPVWSEQVWTDQAMDDRFWPRAAAVAEVAWTPSAKRQFSEFKERLAKHGPRLNEMGIHFFNSPGIDWEKDSGRKKVNGVFYNFKP</sequence>
<keyword evidence="7" id="KW-0732">Signal</keyword>
<dbReference type="PIRSF" id="PIRSF001093">
    <property type="entry name" value="B-hxosamndse_ab_euk"/>
    <property type="match status" value="1"/>
</dbReference>
<dbReference type="Pfam" id="PF00728">
    <property type="entry name" value="Glyco_hydro_20"/>
    <property type="match status" value="1"/>
</dbReference>
<name>A0A2R3Z4E4_9FLAO</name>
<reference evidence="11" key="1">
    <citation type="submission" date="2018-03" db="EMBL/GenBank/DDBJ databases">
        <title>Gramella fulva sp. nov., isolated from a dry surface of tidal flat.</title>
        <authorList>
            <person name="Hwang S.H."/>
            <person name="Hwang W.M."/>
            <person name="Kang K."/>
            <person name="Ahn T.-Y."/>
        </authorList>
    </citation>
    <scope>NUCLEOTIDE SEQUENCE [LARGE SCALE GENOMIC DNA]</scope>
    <source>
        <strain evidence="11">SH35</strain>
    </source>
</reference>
<keyword evidence="5" id="KW-0326">Glycosidase</keyword>
<evidence type="ECO:0000313" key="10">
    <source>
        <dbReference type="EMBL" id="AVR45131.1"/>
    </source>
</evidence>
<dbReference type="GO" id="GO:0016020">
    <property type="term" value="C:membrane"/>
    <property type="evidence" value="ECO:0007669"/>
    <property type="project" value="TreeGrafter"/>
</dbReference>
<evidence type="ECO:0000256" key="2">
    <source>
        <dbReference type="ARBA" id="ARBA00006285"/>
    </source>
</evidence>
<evidence type="ECO:0000256" key="1">
    <source>
        <dbReference type="ARBA" id="ARBA00001231"/>
    </source>
</evidence>
<keyword evidence="4" id="KW-0378">Hydrolase</keyword>
<comment type="catalytic activity">
    <reaction evidence="1">
        <text>Hydrolysis of terminal non-reducing N-acetyl-D-hexosamine residues in N-acetyl-beta-D-hexosaminides.</text>
        <dbReference type="EC" id="3.2.1.52"/>
    </reaction>
</comment>
<evidence type="ECO:0000256" key="5">
    <source>
        <dbReference type="ARBA" id="ARBA00023295"/>
    </source>
</evidence>
<dbReference type="RefSeq" id="WP_107011909.1">
    <property type="nucleotide sequence ID" value="NZ_CP028136.1"/>
</dbReference>
<dbReference type="SUPFAM" id="SSF55545">
    <property type="entry name" value="beta-N-acetylhexosaminidase-like domain"/>
    <property type="match status" value="1"/>
</dbReference>
<dbReference type="Gene3D" id="3.20.20.80">
    <property type="entry name" value="Glycosidases"/>
    <property type="match status" value="1"/>
</dbReference>
<dbReference type="EMBL" id="CP028136">
    <property type="protein sequence ID" value="AVR45131.1"/>
    <property type="molecule type" value="Genomic_DNA"/>
</dbReference>
<feature type="signal peptide" evidence="7">
    <location>
        <begin position="1"/>
        <end position="20"/>
    </location>
</feature>
<protein>
    <recommendedName>
        <fullName evidence="3">beta-N-acetylhexosaminidase</fullName>
        <ecNumber evidence="3">3.2.1.52</ecNumber>
    </recommendedName>
</protein>